<dbReference type="Proteomes" id="UP001157167">
    <property type="component" value="Unassembled WGS sequence"/>
</dbReference>
<dbReference type="RefSeq" id="WP_284188175.1">
    <property type="nucleotide sequence ID" value="NZ_BSPX01000034.1"/>
</dbReference>
<evidence type="ECO:0000259" key="1">
    <source>
        <dbReference type="Pfam" id="PF13577"/>
    </source>
</evidence>
<dbReference type="SUPFAM" id="SSF54427">
    <property type="entry name" value="NTF2-like"/>
    <property type="match status" value="1"/>
</dbReference>
<dbReference type="InterPro" id="IPR037401">
    <property type="entry name" value="SnoaL-like"/>
</dbReference>
<proteinExistence type="predicted"/>
<keyword evidence="3" id="KW-1185">Reference proteome</keyword>
<sequence length="159" mass="18186">MKPAPDLAARLTRLEDIEAIRALVARYALGADRNNDPAILGPLFAKRAEWVCDGFGHYRGRDEIAAELARIGREAIRWSLHYMVSPLVEPSPDGRRARCHWYLWELARVGEEAEAHWIGGWYESRLKKGKKGWRFTHVRLHLKLLSPHADGWKTLPAAD</sequence>
<dbReference type="Gene3D" id="3.10.450.50">
    <property type="match status" value="1"/>
</dbReference>
<reference evidence="3" key="1">
    <citation type="journal article" date="2019" name="Int. J. Syst. Evol. Microbiol.">
        <title>The Global Catalogue of Microorganisms (GCM) 10K type strain sequencing project: providing services to taxonomists for standard genome sequencing and annotation.</title>
        <authorList>
            <consortium name="The Broad Institute Genomics Platform"/>
            <consortium name="The Broad Institute Genome Sequencing Center for Infectious Disease"/>
            <person name="Wu L."/>
            <person name="Ma J."/>
        </authorList>
    </citation>
    <scope>NUCLEOTIDE SEQUENCE [LARGE SCALE GENOMIC DNA]</scope>
    <source>
        <strain evidence="3">NBRC 102407</strain>
    </source>
</reference>
<protein>
    <recommendedName>
        <fullName evidence="1">SnoaL-like domain-containing protein</fullName>
    </recommendedName>
</protein>
<organism evidence="2 3">
    <name type="scientific">Zoogloea oryzae</name>
    <dbReference type="NCBI Taxonomy" id="310767"/>
    <lineage>
        <taxon>Bacteria</taxon>
        <taxon>Pseudomonadati</taxon>
        <taxon>Pseudomonadota</taxon>
        <taxon>Betaproteobacteria</taxon>
        <taxon>Rhodocyclales</taxon>
        <taxon>Zoogloeaceae</taxon>
        <taxon>Zoogloea</taxon>
    </lineage>
</organism>
<feature type="domain" description="SnoaL-like" evidence="1">
    <location>
        <begin position="13"/>
        <end position="139"/>
    </location>
</feature>
<accession>A0ABQ6FDB6</accession>
<evidence type="ECO:0000313" key="2">
    <source>
        <dbReference type="EMBL" id="GLT22901.1"/>
    </source>
</evidence>
<dbReference type="InterPro" id="IPR032710">
    <property type="entry name" value="NTF2-like_dom_sf"/>
</dbReference>
<gene>
    <name evidence="2" type="ORF">GCM10007933_23620</name>
</gene>
<dbReference type="Pfam" id="PF13577">
    <property type="entry name" value="SnoaL_4"/>
    <property type="match status" value="1"/>
</dbReference>
<dbReference type="EMBL" id="BSPX01000034">
    <property type="protein sequence ID" value="GLT22901.1"/>
    <property type="molecule type" value="Genomic_DNA"/>
</dbReference>
<evidence type="ECO:0000313" key="3">
    <source>
        <dbReference type="Proteomes" id="UP001157167"/>
    </source>
</evidence>
<name>A0ABQ6FDB6_9RHOO</name>
<comment type="caution">
    <text evidence="2">The sequence shown here is derived from an EMBL/GenBank/DDBJ whole genome shotgun (WGS) entry which is preliminary data.</text>
</comment>